<name>Q9G0D6_BPMV4</name>
<evidence type="ECO:0000313" key="1">
    <source>
        <dbReference type="EMBL" id="AAG31334.1"/>
    </source>
</evidence>
<dbReference type="EMBL" id="AF182207">
    <property type="protein sequence ID" value="AAG31334.1"/>
    <property type="molecule type" value="Genomic_DNA"/>
</dbReference>
<reference evidence="1" key="3">
    <citation type="journal article" date="2010" name="J. Bacteriol.">
        <title>Control of directionality in bacteriophage mv4 site-specific recombination: functional analysis of the Xis factor.</title>
        <authorList>
            <person name="Coddeville M."/>
            <person name="Ritzenthaler P."/>
        </authorList>
    </citation>
    <scope>NUCLEOTIDE SEQUENCE</scope>
</reference>
<protein>
    <submittedName>
        <fullName evidence="1">ORF 169b</fullName>
    </submittedName>
</protein>
<gene>
    <name evidence="1" type="primary">orf 169b</name>
</gene>
<reference evidence="1" key="2">
    <citation type="journal article" date="2007" name="Virology">
        <title>Single independent operator sites are involved in the genetic switch of the Lactobacillus delbrueckii bacteriophage mv4.</title>
        <authorList>
            <person name="Coddeville M."/>
            <person name="Auvray F."/>
            <person name="Mikkonen M."/>
            <person name="Ritzenthaler P."/>
        </authorList>
    </citation>
    <scope>NUCLEOTIDE SEQUENCE</scope>
</reference>
<reference evidence="1" key="1">
    <citation type="submission" date="2006-09" db="EMBL/GenBank/DDBJ databases">
        <title>Characterization of the lysogeny DNA module from the temperate Lactobacillus delbrueckii bacteriophage mv4.</title>
        <authorList>
            <person name="Lautier M."/>
            <person name="Auvray F."/>
            <person name="Mikkonen M."/>
            <person name="Duval C."/>
            <person name="Ritzenthaler P."/>
        </authorList>
    </citation>
    <scope>NUCLEOTIDE SEQUENCE</scope>
</reference>
<organism evidence="1">
    <name type="scientific">Lactococcus phage mv4</name>
    <name type="common">Lactococcus delbrueckii bacteriophage mv4</name>
    <dbReference type="NCBI Taxonomy" id="12392"/>
    <lineage>
        <taxon>Viruses</taxon>
    </lineage>
</organism>
<organismHost>
    <name type="scientific">Lactobacillus delbrueckii</name>
    <dbReference type="NCBI Taxonomy" id="1584"/>
</organismHost>
<proteinExistence type="predicted"/>
<sequence length="169" mass="19011">MKVPTILPFCVDPRLTSLVNRPTSTTLLIPAIFVLLFSLSDRCLNLVVFFRSKTCWVHQHHADRRLLKSVGDPVLVHYLSHSFLCSTSCLLKCSPPFQLYVMPETAVANRCPVSVGSTSHDKAVFLKLDNFYVKLWMLLESGSVNFEAHWITSVADIFAIKKQFLAAKG</sequence>
<accession>Q9G0D6</accession>